<name>A0A371YSF8_9GAMM</name>
<reference evidence="2 3" key="2">
    <citation type="submission" date="2018-08" db="EMBL/GenBank/DDBJ databases">
        <title>The draft genome of Acinetobacter sichuanensis strain WCHAc060041.</title>
        <authorList>
            <person name="Qin J."/>
            <person name="Feng Y."/>
            <person name="Zong Z."/>
        </authorList>
    </citation>
    <scope>NUCLEOTIDE SEQUENCE [LARGE SCALE GENOMIC DNA]</scope>
    <source>
        <strain evidence="2 3">WCHAc060041</strain>
    </source>
</reference>
<dbReference type="EMBL" id="JBHRSF010000160">
    <property type="protein sequence ID" value="MFC2997998.1"/>
    <property type="molecule type" value="Genomic_DNA"/>
</dbReference>
<comment type="caution">
    <text evidence="2">The sequence shown here is derived from an EMBL/GenBank/DDBJ whole genome shotgun (WGS) entry which is preliminary data.</text>
</comment>
<accession>A0A371YSF8</accession>
<evidence type="ECO:0000313" key="3">
    <source>
        <dbReference type="Proteomes" id="UP000240957"/>
    </source>
</evidence>
<dbReference type="EMBL" id="PYIX02000006">
    <property type="protein sequence ID" value="RFC84408.1"/>
    <property type="molecule type" value="Genomic_DNA"/>
</dbReference>
<dbReference type="OrthoDB" id="9819802at2"/>
<dbReference type="Proteomes" id="UP001595455">
    <property type="component" value="Unassembled WGS sequence"/>
</dbReference>
<evidence type="ECO:0000313" key="1">
    <source>
        <dbReference type="EMBL" id="MFC2997998.1"/>
    </source>
</evidence>
<organism evidence="2 3">
    <name type="scientific">Acinetobacter sichuanensis</name>
    <dbReference type="NCBI Taxonomy" id="2136183"/>
    <lineage>
        <taxon>Bacteria</taxon>
        <taxon>Pseudomonadati</taxon>
        <taxon>Pseudomonadota</taxon>
        <taxon>Gammaproteobacteria</taxon>
        <taxon>Moraxellales</taxon>
        <taxon>Moraxellaceae</taxon>
        <taxon>Acinetobacter</taxon>
    </lineage>
</organism>
<reference evidence="1" key="4">
    <citation type="submission" date="2024-09" db="EMBL/GenBank/DDBJ databases">
        <authorList>
            <person name="Sun Q."/>
            <person name="Mori K."/>
        </authorList>
    </citation>
    <scope>NUCLEOTIDE SEQUENCE</scope>
    <source>
        <strain evidence="1">KCTC 62575</strain>
    </source>
</reference>
<sequence length="511" mass="60254">MQQLKPIQTQHIQHAQQLLSDVLAEHAYLNEQKMNEIQMLVVGHIHYFELETWQQLLKSIHHQRCYFSDFLNFYLQNYPEIQKKMDQQMQKQLHVVEQFYQQHLKEIEITSENLSEHWQDLDDLLQQNDAQPELSTQQELLYLNYWLQAFTPLAADDIPLLWKAFQAYPFEFFPLVLNIPVTALKAQDIEIFYDLFAQQALDFAHDGQRPTHFIQYFYDQFPELLQQIPQRYLQSNVLPLKAKLLLCLADRKADLSEILQQFILQQFMQSVQQNKQTLIDAALHALAKCQQIQIPHTVMDKVRSFLHEDEIWDLPMVAMRTLNALGIRDLWFKQHLLTVLEQGYGCDGETPQGTSIEILTSWGKEGLYATDKVIQLLKQAIQENDQDSIMSLIVYTDADPSLAVHFQPLLWHWIEDLSQKSQDECWIEGRIFQTFAKLCKSLKWQPNPQQWHSMEVVLHALLEYLSPEDRAPYFQLLAQEFALDNIQIQAVQQWCVEKDKENQADNIDEES</sequence>
<keyword evidence="4" id="KW-1185">Reference proteome</keyword>
<dbReference type="AlphaFoldDB" id="A0A371YSF8"/>
<evidence type="ECO:0000313" key="2">
    <source>
        <dbReference type="EMBL" id="RFC84408.1"/>
    </source>
</evidence>
<proteinExistence type="predicted"/>
<dbReference type="Proteomes" id="UP000240957">
    <property type="component" value="Unassembled WGS sequence"/>
</dbReference>
<gene>
    <name evidence="1" type="ORF">ACFODO_22650</name>
    <name evidence="2" type="ORF">C9E89_005610</name>
</gene>
<reference evidence="4" key="3">
    <citation type="journal article" date="2019" name="Int. J. Syst. Evol. Microbiol.">
        <title>The Global Catalogue of Microorganisms (GCM) 10K type strain sequencing project: providing services to taxonomists for standard genome sequencing and annotation.</title>
        <authorList>
            <consortium name="The Broad Institute Genomics Platform"/>
            <consortium name="The Broad Institute Genome Sequencing Center for Infectious Disease"/>
            <person name="Wu L."/>
            <person name="Ma J."/>
        </authorList>
    </citation>
    <scope>NUCLEOTIDE SEQUENCE [LARGE SCALE GENOMIC DNA]</scope>
    <source>
        <strain evidence="4">KCTC 62575</strain>
    </source>
</reference>
<protein>
    <submittedName>
        <fullName evidence="2">Uncharacterized protein</fullName>
    </submittedName>
</protein>
<dbReference type="RefSeq" id="WP_107007287.1">
    <property type="nucleotide sequence ID" value="NZ_JBHRSF010000160.1"/>
</dbReference>
<evidence type="ECO:0000313" key="4">
    <source>
        <dbReference type="Proteomes" id="UP001595455"/>
    </source>
</evidence>
<reference evidence="1" key="1">
    <citation type="journal article" date="2014" name="Int. J. Syst. Evol. Microbiol.">
        <title>Complete genome of a new Firmicutes species belonging to the dominant human colonic microbiota ('Ruminococcus bicirculans') reveals two chromosomes and a selective capacity to utilize plant glucans.</title>
        <authorList>
            <consortium name="NISC Comparative Sequencing Program"/>
            <person name="Wegmann U."/>
            <person name="Louis P."/>
            <person name="Goesmann A."/>
            <person name="Henrissat B."/>
            <person name="Duncan S.H."/>
            <person name="Flint H.J."/>
        </authorList>
    </citation>
    <scope>NUCLEOTIDE SEQUENCE</scope>
    <source>
        <strain evidence="1">KCTC 62575</strain>
    </source>
</reference>